<sequence length="304" mass="33535">MARRLVERAGGLVAVRRLPGRPLPVGQTEQDEMAATVVAGADVEDETEEGAGEMGEAVILMPPPLRRRLTYGRERLANSLVQDSHQPDSLSNAASERRRPGLLKRVVGRHSRPGRGKLVAAPLVAVMVASDWDSKSSAAKPSLLEDNEKKAFDMRKLPLVDLSATEGQTWRRGKKGSALFDREVQERKTMVHENDEIEETGVDECDTFNVHDSFGDDEEEKEDMNEDYHPDRLLNLYPEFPSHLTPYTNPPGAKFLSGQLSTMAIRLVPPALTVAPRASSAYLSTRQVPSGHRQPSIGLPSTRQ</sequence>
<keyword evidence="3" id="KW-1185">Reference proteome</keyword>
<feature type="region of interest" description="Disordered" evidence="1">
    <location>
        <begin position="282"/>
        <end position="304"/>
    </location>
</feature>
<evidence type="ECO:0000256" key="1">
    <source>
        <dbReference type="SAM" id="MobiDB-lite"/>
    </source>
</evidence>
<dbReference type="AlphaFoldDB" id="A0A448WZ42"/>
<dbReference type="EMBL" id="CAAALY010063726">
    <property type="protein sequence ID" value="VEL23756.1"/>
    <property type="molecule type" value="Genomic_DNA"/>
</dbReference>
<protein>
    <submittedName>
        <fullName evidence="2">Uncharacterized protein</fullName>
    </submittedName>
</protein>
<reference evidence="2" key="1">
    <citation type="submission" date="2018-11" db="EMBL/GenBank/DDBJ databases">
        <authorList>
            <consortium name="Pathogen Informatics"/>
        </authorList>
    </citation>
    <scope>NUCLEOTIDE SEQUENCE</scope>
</reference>
<proteinExistence type="predicted"/>
<feature type="region of interest" description="Disordered" evidence="1">
    <location>
        <begin position="78"/>
        <end position="102"/>
    </location>
</feature>
<evidence type="ECO:0000313" key="3">
    <source>
        <dbReference type="Proteomes" id="UP000784294"/>
    </source>
</evidence>
<feature type="compositionally biased region" description="Polar residues" evidence="1">
    <location>
        <begin position="79"/>
        <end position="94"/>
    </location>
</feature>
<organism evidence="2 3">
    <name type="scientific">Protopolystoma xenopodis</name>
    <dbReference type="NCBI Taxonomy" id="117903"/>
    <lineage>
        <taxon>Eukaryota</taxon>
        <taxon>Metazoa</taxon>
        <taxon>Spiralia</taxon>
        <taxon>Lophotrochozoa</taxon>
        <taxon>Platyhelminthes</taxon>
        <taxon>Monogenea</taxon>
        <taxon>Polyopisthocotylea</taxon>
        <taxon>Polystomatidea</taxon>
        <taxon>Polystomatidae</taxon>
        <taxon>Protopolystoma</taxon>
    </lineage>
</organism>
<name>A0A448WZ42_9PLAT</name>
<accession>A0A448WZ42</accession>
<evidence type="ECO:0000313" key="2">
    <source>
        <dbReference type="EMBL" id="VEL23756.1"/>
    </source>
</evidence>
<comment type="caution">
    <text evidence="2">The sequence shown here is derived from an EMBL/GenBank/DDBJ whole genome shotgun (WGS) entry which is preliminary data.</text>
</comment>
<gene>
    <name evidence="2" type="ORF">PXEA_LOCUS17196</name>
</gene>
<dbReference type="Proteomes" id="UP000784294">
    <property type="component" value="Unassembled WGS sequence"/>
</dbReference>